<gene>
    <name evidence="1" type="ORF">F5Z01DRAFT_649367</name>
</gene>
<protein>
    <submittedName>
        <fullName evidence="1">Uncharacterized protein</fullName>
    </submittedName>
</protein>
<dbReference type="EMBL" id="MU251247">
    <property type="protein sequence ID" value="KAG9256928.1"/>
    <property type="molecule type" value="Genomic_DNA"/>
</dbReference>
<dbReference type="GeneID" id="70293987"/>
<proteinExistence type="predicted"/>
<keyword evidence="2" id="KW-1185">Reference proteome</keyword>
<comment type="caution">
    <text evidence="1">The sequence shown here is derived from an EMBL/GenBank/DDBJ whole genome shotgun (WGS) entry which is preliminary data.</text>
</comment>
<dbReference type="RefSeq" id="XP_046120852.1">
    <property type="nucleotide sequence ID" value="XM_046263084.1"/>
</dbReference>
<evidence type="ECO:0000313" key="1">
    <source>
        <dbReference type="EMBL" id="KAG9256928.1"/>
    </source>
</evidence>
<reference evidence="1" key="1">
    <citation type="journal article" date="2021" name="IMA Fungus">
        <title>Genomic characterization of three marine fungi, including Emericellopsis atlantica sp. nov. with signatures of a generalist lifestyle and marine biomass degradation.</title>
        <authorList>
            <person name="Hagestad O.C."/>
            <person name="Hou L."/>
            <person name="Andersen J.H."/>
            <person name="Hansen E.H."/>
            <person name="Altermark B."/>
            <person name="Li C."/>
            <person name="Kuhnert E."/>
            <person name="Cox R.J."/>
            <person name="Crous P.W."/>
            <person name="Spatafora J.W."/>
            <person name="Lail K."/>
            <person name="Amirebrahimi M."/>
            <person name="Lipzen A."/>
            <person name="Pangilinan J."/>
            <person name="Andreopoulos W."/>
            <person name="Hayes R.D."/>
            <person name="Ng V."/>
            <person name="Grigoriev I.V."/>
            <person name="Jackson S.A."/>
            <person name="Sutton T.D.S."/>
            <person name="Dobson A.D.W."/>
            <person name="Rama T."/>
        </authorList>
    </citation>
    <scope>NUCLEOTIDE SEQUENCE</scope>
    <source>
        <strain evidence="1">TS7</strain>
    </source>
</reference>
<dbReference type="AlphaFoldDB" id="A0A9P7ZRE1"/>
<sequence>MDDVTGLSPGLWGPTEFVVQPNCIGYRDQMGSEREIFVPQGALEAAWGYVENKDWDELAKYDTCVNQGYSDQDYVQVSVQFEDTSSGSEIENAKLET</sequence>
<dbReference type="Proteomes" id="UP000887229">
    <property type="component" value="Unassembled WGS sequence"/>
</dbReference>
<dbReference type="OrthoDB" id="3919839at2759"/>
<evidence type="ECO:0000313" key="2">
    <source>
        <dbReference type="Proteomes" id="UP000887229"/>
    </source>
</evidence>
<organism evidence="1 2">
    <name type="scientific">Emericellopsis atlantica</name>
    <dbReference type="NCBI Taxonomy" id="2614577"/>
    <lineage>
        <taxon>Eukaryota</taxon>
        <taxon>Fungi</taxon>
        <taxon>Dikarya</taxon>
        <taxon>Ascomycota</taxon>
        <taxon>Pezizomycotina</taxon>
        <taxon>Sordariomycetes</taxon>
        <taxon>Hypocreomycetidae</taxon>
        <taxon>Hypocreales</taxon>
        <taxon>Bionectriaceae</taxon>
        <taxon>Emericellopsis</taxon>
    </lineage>
</organism>
<name>A0A9P7ZRE1_9HYPO</name>
<accession>A0A9P7ZRE1</accession>